<gene>
    <name evidence="1" type="ORF">SAMN05216215_104743</name>
</gene>
<name>A0A1H3QG02_9PSEU</name>
<sequence length="127" mass="14240">MSIATYEDVQVRLGRELDETEQATVTTRLGDAELLLSQRVKIEEADQDALRLVESEMVLRLIKNPEGIRQETDGTYGYSLSNEVASGKLEVLPREWNLLGFRGSIYSIAPYINTSHLTTRLPFSHGG</sequence>
<dbReference type="RefSeq" id="WP_093274287.1">
    <property type="nucleotide sequence ID" value="NZ_FNOK01000047.1"/>
</dbReference>
<dbReference type="Proteomes" id="UP000199529">
    <property type="component" value="Unassembled WGS sequence"/>
</dbReference>
<protein>
    <submittedName>
        <fullName evidence="1">Phage protein Gp19/Gp15/Gp42</fullName>
    </submittedName>
</protein>
<evidence type="ECO:0000313" key="2">
    <source>
        <dbReference type="Proteomes" id="UP000199529"/>
    </source>
</evidence>
<keyword evidence="2" id="KW-1185">Reference proteome</keyword>
<dbReference type="Pfam" id="PF09355">
    <property type="entry name" value="Phage_Gp19"/>
    <property type="match status" value="1"/>
</dbReference>
<dbReference type="OrthoDB" id="4233886at2"/>
<organism evidence="1 2">
    <name type="scientific">Saccharopolyspora shandongensis</name>
    <dbReference type="NCBI Taxonomy" id="418495"/>
    <lineage>
        <taxon>Bacteria</taxon>
        <taxon>Bacillati</taxon>
        <taxon>Actinomycetota</taxon>
        <taxon>Actinomycetes</taxon>
        <taxon>Pseudonocardiales</taxon>
        <taxon>Pseudonocardiaceae</taxon>
        <taxon>Saccharopolyspora</taxon>
    </lineage>
</organism>
<accession>A0A1H3QG02</accession>
<dbReference type="EMBL" id="FNOK01000047">
    <property type="protein sequence ID" value="SDZ12061.1"/>
    <property type="molecule type" value="Genomic_DNA"/>
</dbReference>
<evidence type="ECO:0000313" key="1">
    <source>
        <dbReference type="EMBL" id="SDZ12061.1"/>
    </source>
</evidence>
<dbReference type="STRING" id="418495.SAMN05216215_104743"/>
<reference evidence="2" key="1">
    <citation type="submission" date="2016-10" db="EMBL/GenBank/DDBJ databases">
        <authorList>
            <person name="Varghese N."/>
            <person name="Submissions S."/>
        </authorList>
    </citation>
    <scope>NUCLEOTIDE SEQUENCE [LARGE SCALE GENOMIC DNA]</scope>
    <source>
        <strain evidence="2">CGMCC 4.3530</strain>
    </source>
</reference>
<proteinExistence type="predicted"/>
<dbReference type="AlphaFoldDB" id="A0A1H3QG02"/>
<dbReference type="InterPro" id="IPR018963">
    <property type="entry name" value="Mycophage_D29_Gp19"/>
</dbReference>